<sequence>MNRRTCRVVLVGPGAGCHALEDGRSLRGCLAAVQGVNLDPFIPVGPVVGEGFGCDPPHRFVGGAPEGERGASRGHRDGERAHGDVAGTVTGGMAAPQRQ</sequence>
<feature type="compositionally biased region" description="Basic and acidic residues" evidence="1">
    <location>
        <begin position="66"/>
        <end position="83"/>
    </location>
</feature>
<accession>A0A645D685</accession>
<name>A0A645D685_9ZZZZ</name>
<comment type="caution">
    <text evidence="2">The sequence shown here is derived from an EMBL/GenBank/DDBJ whole genome shotgun (WGS) entry which is preliminary data.</text>
</comment>
<evidence type="ECO:0000313" key="2">
    <source>
        <dbReference type="EMBL" id="MPM84876.1"/>
    </source>
</evidence>
<protein>
    <submittedName>
        <fullName evidence="2">Uncharacterized protein</fullName>
    </submittedName>
</protein>
<dbReference type="EMBL" id="VSSQ01033325">
    <property type="protein sequence ID" value="MPM84876.1"/>
    <property type="molecule type" value="Genomic_DNA"/>
</dbReference>
<dbReference type="AlphaFoldDB" id="A0A645D685"/>
<organism evidence="2">
    <name type="scientific">bioreactor metagenome</name>
    <dbReference type="NCBI Taxonomy" id="1076179"/>
    <lineage>
        <taxon>unclassified sequences</taxon>
        <taxon>metagenomes</taxon>
        <taxon>ecological metagenomes</taxon>
    </lineage>
</organism>
<feature type="region of interest" description="Disordered" evidence="1">
    <location>
        <begin position="59"/>
        <end position="99"/>
    </location>
</feature>
<reference evidence="2" key="1">
    <citation type="submission" date="2019-08" db="EMBL/GenBank/DDBJ databases">
        <authorList>
            <person name="Kucharzyk K."/>
            <person name="Murdoch R.W."/>
            <person name="Higgins S."/>
            <person name="Loffler F."/>
        </authorList>
    </citation>
    <scope>NUCLEOTIDE SEQUENCE</scope>
</reference>
<evidence type="ECO:0000256" key="1">
    <source>
        <dbReference type="SAM" id="MobiDB-lite"/>
    </source>
</evidence>
<gene>
    <name evidence="2" type="ORF">SDC9_131952</name>
</gene>
<proteinExistence type="predicted"/>